<gene>
    <name evidence="2" type="ORF">GCM10023208_22540</name>
</gene>
<protein>
    <submittedName>
        <fullName evidence="2">DUF885 domain-containing protein</fullName>
    </submittedName>
</protein>
<comment type="caution">
    <text evidence="2">The sequence shown here is derived from an EMBL/GenBank/DDBJ whole genome shotgun (WGS) entry which is preliminary data.</text>
</comment>
<reference evidence="3" key="1">
    <citation type="journal article" date="2019" name="Int. J. Syst. Evol. Microbiol.">
        <title>The Global Catalogue of Microorganisms (GCM) 10K type strain sequencing project: providing services to taxonomists for standard genome sequencing and annotation.</title>
        <authorList>
            <consortium name="The Broad Institute Genomics Platform"/>
            <consortium name="The Broad Institute Genome Sequencing Center for Infectious Disease"/>
            <person name="Wu L."/>
            <person name="Ma J."/>
        </authorList>
    </citation>
    <scope>NUCLEOTIDE SEQUENCE [LARGE SCALE GENOMIC DNA]</scope>
    <source>
        <strain evidence="3">JCM 18014</strain>
    </source>
</reference>
<sequence length="588" mass="65651">MNRLIATTALALALAVPQAAFAQDAEEDFTELREEVWQWTLDNSPWLTTSIGDRRNDGELDDPSLEGFEERLGETREFLARLEVIDAEALPDNLAIDYALMARDFRDTLEAAEFDHTRYITFTNRGGPQGAISSLPYSSPLFTVADYDSYLSRIEAFPEYIQAFIARNEGGIERGLTQPCEPMEGYEASVAGLIAESPEDSVWWQAFETRPSAISESDWADLQVRARTAISEGAFEGLGTFLEYYEEDYAPNCRAGASPGIGETPGGQEYYAYRVRSFTTTEMTPQEVHDLGLSEVARISAEMEAVAAEAGFDTREAFIEHLRTDPQYYPTDEESYLEYTAALAKEIDGWMPRLFGTLPRLPYTVQPIPAASAPGNTTAYYESGSIATGQPGIYRLNLTELDKRPLWELPALGVHEAVPGHHHQIALQQELDIHPLRANGTFFTVFVEGWGLYSERLGIEMGLYDTPAKEMGRLSYEMWRASRLVVDTGIHALGWTRQEAVDFMLENTALSPGNISAEVNRYITWPGQALAYKLGELKIRELRTRAEEALGDEFDLRAFHDTVLENGSVPLDVLEAHVDEWIAAELAA</sequence>
<dbReference type="PANTHER" id="PTHR33361:SF2">
    <property type="entry name" value="DUF885 DOMAIN-CONTAINING PROTEIN"/>
    <property type="match status" value="1"/>
</dbReference>
<evidence type="ECO:0000313" key="3">
    <source>
        <dbReference type="Proteomes" id="UP001500518"/>
    </source>
</evidence>
<dbReference type="EMBL" id="BAABHV010000017">
    <property type="protein sequence ID" value="GAA5057260.1"/>
    <property type="molecule type" value="Genomic_DNA"/>
</dbReference>
<feature type="signal peptide" evidence="1">
    <location>
        <begin position="1"/>
        <end position="22"/>
    </location>
</feature>
<dbReference type="InterPro" id="IPR010281">
    <property type="entry name" value="DUF885"/>
</dbReference>
<evidence type="ECO:0000313" key="2">
    <source>
        <dbReference type="EMBL" id="GAA5057260.1"/>
    </source>
</evidence>
<name>A0ABP9KHA4_9SPHN</name>
<feature type="chain" id="PRO_5046931111" evidence="1">
    <location>
        <begin position="23"/>
        <end position="588"/>
    </location>
</feature>
<dbReference type="RefSeq" id="WP_346033165.1">
    <property type="nucleotide sequence ID" value="NZ_BAABHV010000017.1"/>
</dbReference>
<organism evidence="2 3">
    <name type="scientific">Erythrobacter westpacificensis</name>
    <dbReference type="NCBI Taxonomy" id="1055231"/>
    <lineage>
        <taxon>Bacteria</taxon>
        <taxon>Pseudomonadati</taxon>
        <taxon>Pseudomonadota</taxon>
        <taxon>Alphaproteobacteria</taxon>
        <taxon>Sphingomonadales</taxon>
        <taxon>Erythrobacteraceae</taxon>
        <taxon>Erythrobacter/Porphyrobacter group</taxon>
        <taxon>Erythrobacter</taxon>
    </lineage>
</organism>
<proteinExistence type="predicted"/>
<dbReference type="PANTHER" id="PTHR33361">
    <property type="entry name" value="GLR0591 PROTEIN"/>
    <property type="match status" value="1"/>
</dbReference>
<keyword evidence="3" id="KW-1185">Reference proteome</keyword>
<dbReference type="Proteomes" id="UP001500518">
    <property type="component" value="Unassembled WGS sequence"/>
</dbReference>
<dbReference type="Pfam" id="PF05960">
    <property type="entry name" value="DUF885"/>
    <property type="match status" value="1"/>
</dbReference>
<keyword evidence="1" id="KW-0732">Signal</keyword>
<accession>A0ABP9KHA4</accession>
<evidence type="ECO:0000256" key="1">
    <source>
        <dbReference type="SAM" id="SignalP"/>
    </source>
</evidence>